<dbReference type="GO" id="GO:0005975">
    <property type="term" value="P:carbohydrate metabolic process"/>
    <property type="evidence" value="ECO:0007669"/>
    <property type="project" value="InterPro"/>
</dbReference>
<dbReference type="InterPro" id="IPR006020">
    <property type="entry name" value="PTB/PI_dom"/>
</dbReference>
<sequence length="935" mass="104581">MFRRGHRARYIRVILKGSWKRVPMKLFKWGRKMPSKKEYDLVPEDEYDTRIPLHPEEAFQYGISFRAKYIGTMDVPRPTSRVEIVAAMRRVRYEFKARGVKKRKVTVDVSIDGVRITTTNVKPKRPRFFSRKKKKAPERIEIMHHPIYRIFYVSHDSSDLKIFSYIARDGATNVFKCNVFKSSKKMSNKDRDKHRRHDIKSLPTEVLLKARSTLVSLGGALKSKHNSPHSKQKQVAKEKLNRERLKSCRSEPEFSEMRKPKHRSRIDEPPRDYDSRVGLRSRPVSMGAMKRYENDLDFHSGNFPKDFTQFESIDDISRLMIPNMERINQEINMQEMSERPRKKLSFREPEIVGSATLGRSSKLMAVNNLSKRPNRLSLRTDAHSSLDGLDFDLENQAMKIVRTVGQAFEVCHKMQTNTLDNPVPSTSASDVVNEPAPKEPASECGASESVASTSKAADDPKAKPTRPKQLDLLPPAPKKDGKRVNQISIPSINLPDLPECVTKVDVSVPEGDAATPLSSQHQVKLLRERLEQQSQQTQAAVAQLLLLRDQLAAEQAARCEAQARTHQLLVHNKELLEHIAALVSHLQEKEKGNSRPISAQQLTLLPQTNSGSNDGKKTENINSCNGNYEQINTNALISLIAKNYNITQNVENNNINLSPLPGSSSATVKQDGSSSPINFENMTNEQIQGYLISKFQDMNVTNGSESKEFFQNSKAFPDIPPLKNFSNSDLEKLLSNHFYMGNTNPDSDLNALVQAMSLAESQNSLYSSSPTSSSNSSPDDISSDDGASFIMPLSHNGTLAATGNDGRIRLIVPVSPSESISKVDELEAKNDGNATAGMTLTVPGTSSTLAPPAPITRSTSEKLSSTAKIDRWFSLLPTAPTLSRPESGFVSGVEDGADTLTEAKNLLLQLGNKKKRRLLPRFTRRKILVNKHTQL</sequence>
<feature type="region of interest" description="Disordered" evidence="1">
    <location>
        <begin position="839"/>
        <end position="861"/>
    </location>
</feature>
<dbReference type="PANTHER" id="PTHR11232:SF17">
    <property type="entry name" value="CAPON-LIKE PROTEIN"/>
    <property type="match status" value="1"/>
</dbReference>
<dbReference type="InterPro" id="IPR011993">
    <property type="entry name" value="PH-like_dom_sf"/>
</dbReference>
<feature type="compositionally biased region" description="Polar residues" evidence="1">
    <location>
        <begin position="839"/>
        <end position="849"/>
    </location>
</feature>
<dbReference type="PROSITE" id="PS01095">
    <property type="entry name" value="GH18_1"/>
    <property type="match status" value="1"/>
</dbReference>
<feature type="region of interest" description="Disordered" evidence="1">
    <location>
        <begin position="220"/>
        <end position="278"/>
    </location>
</feature>
<dbReference type="InParanoid" id="A0A212FDW2"/>
<dbReference type="Proteomes" id="UP000007151">
    <property type="component" value="Unassembled WGS sequence"/>
</dbReference>
<dbReference type="SMART" id="SM00462">
    <property type="entry name" value="PTB"/>
    <property type="match status" value="1"/>
</dbReference>
<evidence type="ECO:0000259" key="2">
    <source>
        <dbReference type="PROSITE" id="PS01179"/>
    </source>
</evidence>
<keyword evidence="4" id="KW-1185">Reference proteome</keyword>
<dbReference type="Pfam" id="PF00640">
    <property type="entry name" value="PID"/>
    <property type="match status" value="1"/>
</dbReference>
<accession>A0A212FDW2</accession>
<comment type="caution">
    <text evidence="3">The sequence shown here is derived from an EMBL/GenBank/DDBJ whole genome shotgun (WGS) entry which is preliminary data.</text>
</comment>
<dbReference type="AlphaFoldDB" id="A0A212FDW2"/>
<proteinExistence type="predicted"/>
<dbReference type="SUPFAM" id="SSF50729">
    <property type="entry name" value="PH domain-like"/>
    <property type="match status" value="1"/>
</dbReference>
<dbReference type="InterPro" id="IPR001579">
    <property type="entry name" value="Glyco_hydro_18_chit_AS"/>
</dbReference>
<dbReference type="GO" id="GO:0004553">
    <property type="term" value="F:hydrolase activity, hydrolyzing O-glycosyl compounds"/>
    <property type="evidence" value="ECO:0007669"/>
    <property type="project" value="InterPro"/>
</dbReference>
<dbReference type="GO" id="GO:0050998">
    <property type="term" value="F:nitric-oxide synthase binding"/>
    <property type="evidence" value="ECO:0007669"/>
    <property type="project" value="TreeGrafter"/>
</dbReference>
<evidence type="ECO:0000313" key="4">
    <source>
        <dbReference type="Proteomes" id="UP000007151"/>
    </source>
</evidence>
<dbReference type="STRING" id="278856.A0A212FDW2"/>
<dbReference type="KEGG" id="dpl:KGM_207194"/>
<dbReference type="InterPro" id="IPR051133">
    <property type="entry name" value="Adapter_Engulfment-Domain"/>
</dbReference>
<organism evidence="3 4">
    <name type="scientific">Danaus plexippus plexippus</name>
    <dbReference type="NCBI Taxonomy" id="278856"/>
    <lineage>
        <taxon>Eukaryota</taxon>
        <taxon>Metazoa</taxon>
        <taxon>Ecdysozoa</taxon>
        <taxon>Arthropoda</taxon>
        <taxon>Hexapoda</taxon>
        <taxon>Insecta</taxon>
        <taxon>Pterygota</taxon>
        <taxon>Neoptera</taxon>
        <taxon>Endopterygota</taxon>
        <taxon>Lepidoptera</taxon>
        <taxon>Glossata</taxon>
        <taxon>Ditrysia</taxon>
        <taxon>Papilionoidea</taxon>
        <taxon>Nymphalidae</taxon>
        <taxon>Danainae</taxon>
        <taxon>Danaini</taxon>
        <taxon>Danaina</taxon>
        <taxon>Danaus</taxon>
        <taxon>Danaus</taxon>
    </lineage>
</organism>
<feature type="compositionally biased region" description="Polar residues" evidence="1">
    <location>
        <begin position="417"/>
        <end position="430"/>
    </location>
</feature>
<evidence type="ECO:0000313" key="3">
    <source>
        <dbReference type="EMBL" id="OWR51914.1"/>
    </source>
</evidence>
<dbReference type="Gene3D" id="2.30.29.30">
    <property type="entry name" value="Pleckstrin-homology domain (PH domain)/Phosphotyrosine-binding domain (PTB)"/>
    <property type="match status" value="2"/>
</dbReference>
<feature type="domain" description="PID" evidence="2">
    <location>
        <begin position="62"/>
        <end position="116"/>
    </location>
</feature>
<dbReference type="EMBL" id="AGBW02008997">
    <property type="protein sequence ID" value="OWR51914.1"/>
    <property type="molecule type" value="Genomic_DNA"/>
</dbReference>
<name>A0A212FDW2_DANPL</name>
<feature type="compositionally biased region" description="Basic and acidic residues" evidence="1">
    <location>
        <begin position="265"/>
        <end position="277"/>
    </location>
</feature>
<dbReference type="FunCoup" id="A0A212FDW2">
    <property type="interactions" value="46"/>
</dbReference>
<feature type="compositionally biased region" description="Basic and acidic residues" evidence="1">
    <location>
        <begin position="235"/>
        <end position="258"/>
    </location>
</feature>
<feature type="compositionally biased region" description="Basic residues" evidence="1">
    <location>
        <begin position="222"/>
        <end position="234"/>
    </location>
</feature>
<dbReference type="PROSITE" id="PS01179">
    <property type="entry name" value="PID"/>
    <property type="match status" value="1"/>
</dbReference>
<protein>
    <submittedName>
        <fullName evidence="3">Dystrophin protein 1</fullName>
    </submittedName>
</protein>
<evidence type="ECO:0000256" key="1">
    <source>
        <dbReference type="SAM" id="MobiDB-lite"/>
    </source>
</evidence>
<dbReference type="eggNOG" id="KOG4815">
    <property type="taxonomic scope" value="Eukaryota"/>
</dbReference>
<gene>
    <name evidence="3" type="ORF">KGM_207194</name>
</gene>
<feature type="region of interest" description="Disordered" evidence="1">
    <location>
        <begin position="763"/>
        <end position="788"/>
    </location>
</feature>
<feature type="region of interest" description="Disordered" evidence="1">
    <location>
        <begin position="417"/>
        <end position="484"/>
    </location>
</feature>
<dbReference type="PANTHER" id="PTHR11232">
    <property type="entry name" value="PHOSPHOTYROSINE INTERACTION DOMAIN-CONTAINING FAMILY MEMBER"/>
    <property type="match status" value="1"/>
</dbReference>
<reference evidence="3 4" key="1">
    <citation type="journal article" date="2011" name="Cell">
        <title>The monarch butterfly genome yields insights into long-distance migration.</title>
        <authorList>
            <person name="Zhan S."/>
            <person name="Merlin C."/>
            <person name="Boore J.L."/>
            <person name="Reppert S.M."/>
        </authorList>
    </citation>
    <scope>NUCLEOTIDE SEQUENCE [LARGE SCALE GENOMIC DNA]</scope>
    <source>
        <strain evidence="3">F-2</strain>
    </source>
</reference>